<dbReference type="Gene3D" id="3.40.720.10">
    <property type="entry name" value="Alkaline Phosphatase, subunit A"/>
    <property type="match status" value="1"/>
</dbReference>
<dbReference type="PANTHER" id="PTHR31956">
    <property type="entry name" value="NON-SPECIFIC PHOSPHOLIPASE C4-RELATED"/>
    <property type="match status" value="1"/>
</dbReference>
<gene>
    <name evidence="9" type="ORF">GCM10011519_13880</name>
</gene>
<comment type="caution">
    <text evidence="9">The sequence shown here is derived from an EMBL/GenBank/DDBJ whole genome shotgun (WGS) entry which is preliminary data.</text>
</comment>
<evidence type="ECO:0000256" key="2">
    <source>
        <dbReference type="ARBA" id="ARBA00009717"/>
    </source>
</evidence>
<protein>
    <recommendedName>
        <fullName evidence="3">phospholipase C</fullName>
        <ecNumber evidence="3">3.1.4.3</ecNumber>
    </recommendedName>
</protein>
<dbReference type="PANTHER" id="PTHR31956:SF1">
    <property type="entry name" value="NON-SPECIFIC PHOSPHOLIPASE C1"/>
    <property type="match status" value="1"/>
</dbReference>
<keyword evidence="4" id="KW-0134">Cell wall</keyword>
<accession>A0A917BHH7</accession>
<evidence type="ECO:0000256" key="1">
    <source>
        <dbReference type="ARBA" id="ARBA00004191"/>
    </source>
</evidence>
<evidence type="ECO:0000313" key="9">
    <source>
        <dbReference type="EMBL" id="GGF41340.1"/>
    </source>
</evidence>
<dbReference type="RefSeq" id="WP_229660674.1">
    <property type="nucleotide sequence ID" value="NZ_BMKQ01000001.1"/>
</dbReference>
<name>A0A917BHH7_9ACTN</name>
<evidence type="ECO:0000256" key="7">
    <source>
        <dbReference type="ARBA" id="ARBA00048421"/>
    </source>
</evidence>
<keyword evidence="5" id="KW-0378">Hydrolase</keyword>
<feature type="region of interest" description="Disordered" evidence="8">
    <location>
        <begin position="456"/>
        <end position="493"/>
    </location>
</feature>
<dbReference type="InterPro" id="IPR007312">
    <property type="entry name" value="Phosphoesterase"/>
</dbReference>
<reference evidence="9" key="1">
    <citation type="journal article" date="2014" name="Int. J. Syst. Evol. Microbiol.">
        <title>Complete genome sequence of Corynebacterium casei LMG S-19264T (=DSM 44701T), isolated from a smear-ripened cheese.</title>
        <authorList>
            <consortium name="US DOE Joint Genome Institute (JGI-PGF)"/>
            <person name="Walter F."/>
            <person name="Albersmeier A."/>
            <person name="Kalinowski J."/>
            <person name="Ruckert C."/>
        </authorList>
    </citation>
    <scope>NUCLEOTIDE SEQUENCE</scope>
    <source>
        <strain evidence="9">CGMCC 1.16067</strain>
    </source>
</reference>
<proteinExistence type="inferred from homology"/>
<evidence type="ECO:0000256" key="3">
    <source>
        <dbReference type="ARBA" id="ARBA00012018"/>
    </source>
</evidence>
<dbReference type="SUPFAM" id="SSF53649">
    <property type="entry name" value="Alkaline phosphatase-like"/>
    <property type="match status" value="1"/>
</dbReference>
<comment type="similarity">
    <text evidence="2">Belongs to the bacterial phospholipase C family.</text>
</comment>
<sequence length="493" mass="54544">MSPADAAAGRTDRPVAGFRRRAFLGSLAGITGSAWLPLNLQRAMAATPEVRHGRLEDIEHVVILMQENRSFDHYFGTMPGVRGFDDPDALTLPDGHSVFDQPVPGGGRLRPFRYDTATTSAQVTPTLPHDWEDQHTAYNDGALDSWIRAKGVNTMGYFDAEDIPFHRALAENFTICDGYHSSVIGPTNPNRLYMWTGFIDPDGRYGHPANHNDMSADDPRLTWQTYPERLEAAGVSWRIYQEEDNYGDNSLEWFGQFAGAKRGSPLHRRAMEKKSAGWFEHDAAHDQLPQVSWLVAPSAQTEHPNWMPAAGAQYIASKLDAIAANPDVWKKTVFILTYDENDGQFDHVRPPVAPPGTPGEYVDGVPIGLGFRVPTIIVSPWTRGGYVASETFDHTSLLRLLERRFGVAAPLISDWRRRTVGDLTSAFRFARAAASYPKDPRLTYAAATASLVRAQREARDNPAPTAPLPAAARARPLLAPLKQTARYHPVGRG</sequence>
<dbReference type="CDD" id="cd16014">
    <property type="entry name" value="PLC"/>
    <property type="match status" value="1"/>
</dbReference>
<keyword evidence="6" id="KW-0843">Virulence</keyword>
<reference evidence="9" key="2">
    <citation type="submission" date="2020-09" db="EMBL/GenBank/DDBJ databases">
        <authorList>
            <person name="Sun Q."/>
            <person name="Zhou Y."/>
        </authorList>
    </citation>
    <scope>NUCLEOTIDE SEQUENCE</scope>
    <source>
        <strain evidence="9">CGMCC 1.16067</strain>
    </source>
</reference>
<comment type="subcellular location">
    <subcellularLocation>
        <location evidence="1">Secreted</location>
        <location evidence="1">Cell wall</location>
    </subcellularLocation>
</comment>
<evidence type="ECO:0000256" key="8">
    <source>
        <dbReference type="SAM" id="MobiDB-lite"/>
    </source>
</evidence>
<feature type="compositionally biased region" description="Low complexity" evidence="8">
    <location>
        <begin position="468"/>
        <end position="481"/>
    </location>
</feature>
<dbReference type="InterPro" id="IPR017850">
    <property type="entry name" value="Alkaline_phosphatase_core_sf"/>
</dbReference>
<evidence type="ECO:0000256" key="4">
    <source>
        <dbReference type="ARBA" id="ARBA00022512"/>
    </source>
</evidence>
<dbReference type="GO" id="GO:0034480">
    <property type="term" value="F:phosphatidylcholine phospholipase C activity"/>
    <property type="evidence" value="ECO:0007669"/>
    <property type="project" value="UniProtKB-EC"/>
</dbReference>
<evidence type="ECO:0000256" key="5">
    <source>
        <dbReference type="ARBA" id="ARBA00022801"/>
    </source>
</evidence>
<dbReference type="EC" id="3.1.4.3" evidence="3"/>
<dbReference type="EMBL" id="BMKQ01000001">
    <property type="protein sequence ID" value="GGF41340.1"/>
    <property type="molecule type" value="Genomic_DNA"/>
</dbReference>
<evidence type="ECO:0000256" key="6">
    <source>
        <dbReference type="ARBA" id="ARBA00023026"/>
    </source>
</evidence>
<dbReference type="AlphaFoldDB" id="A0A917BHH7"/>
<keyword evidence="4" id="KW-0964">Secreted</keyword>
<organism evidence="9 10">
    <name type="scientific">Marmoricola endophyticus</name>
    <dbReference type="NCBI Taxonomy" id="2040280"/>
    <lineage>
        <taxon>Bacteria</taxon>
        <taxon>Bacillati</taxon>
        <taxon>Actinomycetota</taxon>
        <taxon>Actinomycetes</taxon>
        <taxon>Propionibacteriales</taxon>
        <taxon>Nocardioidaceae</taxon>
        <taxon>Marmoricola</taxon>
    </lineage>
</organism>
<dbReference type="PROSITE" id="PS51318">
    <property type="entry name" value="TAT"/>
    <property type="match status" value="1"/>
</dbReference>
<dbReference type="Proteomes" id="UP000649179">
    <property type="component" value="Unassembled WGS sequence"/>
</dbReference>
<dbReference type="InterPro" id="IPR006311">
    <property type="entry name" value="TAT_signal"/>
</dbReference>
<evidence type="ECO:0000313" key="10">
    <source>
        <dbReference type="Proteomes" id="UP000649179"/>
    </source>
</evidence>
<dbReference type="Pfam" id="PF04185">
    <property type="entry name" value="Phosphoesterase"/>
    <property type="match status" value="1"/>
</dbReference>
<keyword evidence="10" id="KW-1185">Reference proteome</keyword>
<comment type="catalytic activity">
    <reaction evidence="7">
        <text>a 1,2-diacyl-sn-glycero-3-phosphocholine + H2O = phosphocholine + a 1,2-diacyl-sn-glycerol + H(+)</text>
        <dbReference type="Rhea" id="RHEA:10604"/>
        <dbReference type="ChEBI" id="CHEBI:15377"/>
        <dbReference type="ChEBI" id="CHEBI:15378"/>
        <dbReference type="ChEBI" id="CHEBI:17815"/>
        <dbReference type="ChEBI" id="CHEBI:57643"/>
        <dbReference type="ChEBI" id="CHEBI:295975"/>
        <dbReference type="EC" id="3.1.4.3"/>
    </reaction>
    <physiologicalReaction direction="left-to-right" evidence="7">
        <dbReference type="Rhea" id="RHEA:10605"/>
    </physiologicalReaction>
</comment>